<keyword evidence="1" id="KW-1133">Transmembrane helix</keyword>
<keyword evidence="1" id="KW-0472">Membrane</keyword>
<dbReference type="EMBL" id="PQAP01000180">
    <property type="protein sequence ID" value="PWB69059.1"/>
    <property type="molecule type" value="Genomic_DNA"/>
</dbReference>
<evidence type="ECO:0000256" key="1">
    <source>
        <dbReference type="SAM" id="Phobius"/>
    </source>
</evidence>
<comment type="caution">
    <text evidence="2">The sequence shown here is derived from an EMBL/GenBank/DDBJ whole genome shotgun (WGS) entry which is preliminary data.</text>
</comment>
<reference evidence="2 3" key="1">
    <citation type="journal article" date="2018" name="ISME J.">
        <title>A methanotrophic archaeon couples anaerobic oxidation of methane to Fe(III) reduction.</title>
        <authorList>
            <person name="Cai C."/>
            <person name="Leu A.O."/>
            <person name="Xie G.J."/>
            <person name="Guo J."/>
            <person name="Feng Y."/>
            <person name="Zhao J.X."/>
            <person name="Tyson G.W."/>
            <person name="Yuan Z."/>
            <person name="Hu S."/>
        </authorList>
    </citation>
    <scope>NUCLEOTIDE SEQUENCE [LARGE SCALE GENOMIC DNA]</scope>
    <source>
        <strain evidence="2">FeB_12</strain>
    </source>
</reference>
<accession>A0A855X151</accession>
<dbReference type="Proteomes" id="UP000250918">
    <property type="component" value="Unassembled WGS sequence"/>
</dbReference>
<evidence type="ECO:0000313" key="3">
    <source>
        <dbReference type="Proteomes" id="UP000250918"/>
    </source>
</evidence>
<name>A0A855X151_9BACT</name>
<protein>
    <submittedName>
        <fullName evidence="2">Uncharacterized protein</fullName>
    </submittedName>
</protein>
<dbReference type="AlphaFoldDB" id="A0A855X151"/>
<sequence length="100" mass="11162">MDSISIQGNSWLGLLGSVGLLLASYLAKRYVIPFLQVGKRQQYAQYIAVIADEVIDELRLKYPDRQWLTHLDEAIKTLAEICGISADIAERAIRASAARK</sequence>
<proteinExistence type="predicted"/>
<organism evidence="2 3">
    <name type="scientific">candidate division GN15 bacterium</name>
    <dbReference type="NCBI Taxonomy" id="2072418"/>
    <lineage>
        <taxon>Bacteria</taxon>
        <taxon>candidate division GN15</taxon>
    </lineage>
</organism>
<evidence type="ECO:0000313" key="2">
    <source>
        <dbReference type="EMBL" id="PWB69059.1"/>
    </source>
</evidence>
<gene>
    <name evidence="2" type="ORF">C3F09_10665</name>
</gene>
<feature type="transmembrane region" description="Helical" evidence="1">
    <location>
        <begin position="12"/>
        <end position="31"/>
    </location>
</feature>
<keyword evidence="1" id="KW-0812">Transmembrane</keyword>